<keyword evidence="5 12" id="KW-0732">Signal</keyword>
<dbReference type="Pfam" id="PF22810">
    <property type="entry name" value="LPMO_AA14"/>
    <property type="match status" value="1"/>
</dbReference>
<evidence type="ECO:0000256" key="12">
    <source>
        <dbReference type="SAM" id="SignalP"/>
    </source>
</evidence>
<keyword evidence="3" id="KW-0964">Secreted</keyword>
<reference evidence="13" key="1">
    <citation type="journal article" date="2023" name="Mol. Phylogenet. Evol.">
        <title>Genome-scale phylogeny and comparative genomics of the fungal order Sordariales.</title>
        <authorList>
            <person name="Hensen N."/>
            <person name="Bonometti L."/>
            <person name="Westerberg I."/>
            <person name="Brannstrom I.O."/>
            <person name="Guillou S."/>
            <person name="Cros-Aarteil S."/>
            <person name="Calhoun S."/>
            <person name="Haridas S."/>
            <person name="Kuo A."/>
            <person name="Mondo S."/>
            <person name="Pangilinan J."/>
            <person name="Riley R."/>
            <person name="LaButti K."/>
            <person name="Andreopoulos B."/>
            <person name="Lipzen A."/>
            <person name="Chen C."/>
            <person name="Yan M."/>
            <person name="Daum C."/>
            <person name="Ng V."/>
            <person name="Clum A."/>
            <person name="Steindorff A."/>
            <person name="Ohm R.A."/>
            <person name="Martin F."/>
            <person name="Silar P."/>
            <person name="Natvig D.O."/>
            <person name="Lalanne C."/>
            <person name="Gautier V."/>
            <person name="Ament-Velasquez S.L."/>
            <person name="Kruys A."/>
            <person name="Hutchinson M.I."/>
            <person name="Powell A.J."/>
            <person name="Barry K."/>
            <person name="Miller A.N."/>
            <person name="Grigoriev I.V."/>
            <person name="Debuchy R."/>
            <person name="Gladieux P."/>
            <person name="Hiltunen Thoren M."/>
            <person name="Johannesson H."/>
        </authorList>
    </citation>
    <scope>NUCLEOTIDE SEQUENCE</scope>
    <source>
        <strain evidence="13">FGSC 1904</strain>
    </source>
</reference>
<dbReference type="Gene3D" id="2.70.50.70">
    <property type="match status" value="1"/>
</dbReference>
<evidence type="ECO:0000313" key="14">
    <source>
        <dbReference type="Proteomes" id="UP001281003"/>
    </source>
</evidence>
<keyword evidence="7" id="KW-0186">Copper</keyword>
<evidence type="ECO:0000256" key="6">
    <source>
        <dbReference type="ARBA" id="ARBA00023002"/>
    </source>
</evidence>
<comment type="cofactor">
    <cofactor evidence="1">
        <name>Cu(2+)</name>
        <dbReference type="ChEBI" id="CHEBI:29036"/>
    </cofactor>
</comment>
<keyword evidence="14" id="KW-1185">Reference proteome</keyword>
<organism evidence="13 14">
    <name type="scientific">Sordaria brevicollis</name>
    <dbReference type="NCBI Taxonomy" id="83679"/>
    <lineage>
        <taxon>Eukaryota</taxon>
        <taxon>Fungi</taxon>
        <taxon>Dikarya</taxon>
        <taxon>Ascomycota</taxon>
        <taxon>Pezizomycotina</taxon>
        <taxon>Sordariomycetes</taxon>
        <taxon>Sordariomycetidae</taxon>
        <taxon>Sordariales</taxon>
        <taxon>Sordariaceae</taxon>
        <taxon>Sordaria</taxon>
    </lineage>
</organism>
<evidence type="ECO:0000256" key="7">
    <source>
        <dbReference type="ARBA" id="ARBA00023008"/>
    </source>
</evidence>
<feature type="signal peptide" evidence="12">
    <location>
        <begin position="1"/>
        <end position="17"/>
    </location>
</feature>
<keyword evidence="8" id="KW-0503">Monooxygenase</keyword>
<gene>
    <name evidence="13" type="ORF">B0T20DRAFT_200319</name>
</gene>
<evidence type="ECO:0000256" key="10">
    <source>
        <dbReference type="ARBA" id="ARBA00023180"/>
    </source>
</evidence>
<dbReference type="AlphaFoldDB" id="A0AAE0UD99"/>
<dbReference type="Proteomes" id="UP001281003">
    <property type="component" value="Unassembled WGS sequence"/>
</dbReference>
<keyword evidence="6" id="KW-0560">Oxidoreductase</keyword>
<reference evidence="13" key="2">
    <citation type="submission" date="2023-07" db="EMBL/GenBank/DDBJ databases">
        <authorList>
            <consortium name="Lawrence Berkeley National Laboratory"/>
            <person name="Haridas S."/>
            <person name="Hensen N."/>
            <person name="Bonometti L."/>
            <person name="Westerberg I."/>
            <person name="Brannstrom I.O."/>
            <person name="Guillou S."/>
            <person name="Cros-Aarteil S."/>
            <person name="Calhoun S."/>
            <person name="Kuo A."/>
            <person name="Mondo S."/>
            <person name="Pangilinan J."/>
            <person name="Riley R."/>
            <person name="LaButti K."/>
            <person name="Andreopoulos B."/>
            <person name="Lipzen A."/>
            <person name="Chen C."/>
            <person name="Yanf M."/>
            <person name="Daum C."/>
            <person name="Ng V."/>
            <person name="Clum A."/>
            <person name="Steindorff A."/>
            <person name="Ohm R."/>
            <person name="Martin F."/>
            <person name="Silar P."/>
            <person name="Natvig D."/>
            <person name="Lalanne C."/>
            <person name="Gautier V."/>
            <person name="Ament-velasquez S.L."/>
            <person name="Kruys A."/>
            <person name="Hutchinson M.I."/>
            <person name="Powell A.J."/>
            <person name="Barry K."/>
            <person name="Miller A.N."/>
            <person name="Grigoriev I.V."/>
            <person name="Debuchy R."/>
            <person name="Gladieux P."/>
            <person name="Thoren M.H."/>
            <person name="Johannesson H."/>
        </authorList>
    </citation>
    <scope>NUCLEOTIDE SEQUENCE</scope>
    <source>
        <strain evidence="13">FGSC 1904</strain>
    </source>
</reference>
<dbReference type="GO" id="GO:0046872">
    <property type="term" value="F:metal ion binding"/>
    <property type="evidence" value="ECO:0007669"/>
    <property type="project" value="UniProtKB-KW"/>
</dbReference>
<comment type="caution">
    <text evidence="13">The sequence shown here is derived from an EMBL/GenBank/DDBJ whole genome shotgun (WGS) entry which is preliminary data.</text>
</comment>
<evidence type="ECO:0000256" key="1">
    <source>
        <dbReference type="ARBA" id="ARBA00001973"/>
    </source>
</evidence>
<protein>
    <recommendedName>
        <fullName evidence="15">Proteophosphoglycan ppg4</fullName>
    </recommendedName>
</protein>
<proteinExistence type="inferred from homology"/>
<sequence length="291" mass="31091">MLTTAILFTSLAGSAYAHVAAFAPGMFCRGGNNPAVNDQDTNIAVNPLYNLPFSQWWMQADRGCNLAPPPAGEYLNLPAGGAFTVELAVNQAFTTLSWGGSRTTAWPDGGNHPDDWHGPDVGEGCLSDNPGGEGGALHTHNETTAAGTAWAISYEADIANVRLDNLVVFTTLEHTPFRRLATYQVPKDLPPCPPGGCYCAWLWVPKGCGEPNMYMQNYKCQVTGSTSTKRVSTPKPPVYCGDDSSKCVKGAKQMIAWHQLDGNNIVTAPGVFPGYNPTTGYTVGAQNDIFQ</sequence>
<dbReference type="GO" id="GO:0005576">
    <property type="term" value="C:extracellular region"/>
    <property type="evidence" value="ECO:0007669"/>
    <property type="project" value="UniProtKB-SubCell"/>
</dbReference>
<evidence type="ECO:0000256" key="3">
    <source>
        <dbReference type="ARBA" id="ARBA00022525"/>
    </source>
</evidence>
<dbReference type="InterPro" id="IPR054497">
    <property type="entry name" value="LPMO_AA14"/>
</dbReference>
<accession>A0AAE0UD99</accession>
<evidence type="ECO:0000256" key="5">
    <source>
        <dbReference type="ARBA" id="ARBA00022729"/>
    </source>
</evidence>
<evidence type="ECO:0008006" key="15">
    <source>
        <dbReference type="Google" id="ProtNLM"/>
    </source>
</evidence>
<evidence type="ECO:0000256" key="9">
    <source>
        <dbReference type="ARBA" id="ARBA00023157"/>
    </source>
</evidence>
<evidence type="ECO:0000313" key="13">
    <source>
        <dbReference type="EMBL" id="KAK3399535.1"/>
    </source>
</evidence>
<evidence type="ECO:0000256" key="2">
    <source>
        <dbReference type="ARBA" id="ARBA00004613"/>
    </source>
</evidence>
<keyword evidence="10" id="KW-0325">Glycoprotein</keyword>
<dbReference type="EMBL" id="JAUTDP010000005">
    <property type="protein sequence ID" value="KAK3399535.1"/>
    <property type="molecule type" value="Genomic_DNA"/>
</dbReference>
<dbReference type="SMR" id="A0AAE0UD99"/>
<evidence type="ECO:0000256" key="8">
    <source>
        <dbReference type="ARBA" id="ARBA00023033"/>
    </source>
</evidence>
<evidence type="ECO:0000256" key="11">
    <source>
        <dbReference type="ARBA" id="ARBA00046340"/>
    </source>
</evidence>
<feature type="chain" id="PRO_5042203828" description="Proteophosphoglycan ppg4" evidence="12">
    <location>
        <begin position="18"/>
        <end position="291"/>
    </location>
</feature>
<name>A0AAE0UD99_SORBR</name>
<keyword evidence="9" id="KW-1015">Disulfide bond</keyword>
<keyword evidence="4" id="KW-0479">Metal-binding</keyword>
<dbReference type="GO" id="GO:0004497">
    <property type="term" value="F:monooxygenase activity"/>
    <property type="evidence" value="ECO:0007669"/>
    <property type="project" value="UniProtKB-KW"/>
</dbReference>
<comment type="similarity">
    <text evidence="11">Belongs to the polysaccharide monooxygenase AA14 family.</text>
</comment>
<evidence type="ECO:0000256" key="4">
    <source>
        <dbReference type="ARBA" id="ARBA00022723"/>
    </source>
</evidence>
<comment type="subcellular location">
    <subcellularLocation>
        <location evidence="2">Secreted</location>
    </subcellularLocation>
</comment>